<feature type="chain" id="PRO_5009246442" evidence="1">
    <location>
        <begin position="31"/>
        <end position="160"/>
    </location>
</feature>
<keyword evidence="4" id="KW-1185">Reference proteome</keyword>
<evidence type="ECO:0000256" key="1">
    <source>
        <dbReference type="SAM" id="SignalP"/>
    </source>
</evidence>
<reference evidence="3 4" key="1">
    <citation type="submission" date="2016-10" db="EMBL/GenBank/DDBJ databases">
        <authorList>
            <person name="de Groot N.N."/>
        </authorList>
    </citation>
    <scope>NUCLEOTIDE SEQUENCE [LARGE SCALE GENOMIC DNA]</scope>
    <source>
        <strain evidence="3 4">DSM 44149</strain>
    </source>
</reference>
<sequence>MKPTRNLALAALLAMTALGSAVAIAPPAIAAEYEVRAGDDYPYKGQSGTDKWGFYKRQCTSFVAHRLDQHGVRFKNAKYKGVFFGNADTWNNAAKSAGVKVNKTPKVGAVAVWERNSGHVAWVSKVSGGKITVEEYNWNNPKAYGKRTISKNEPDSYVHF</sequence>
<dbReference type="PROSITE" id="PS50911">
    <property type="entry name" value="CHAP"/>
    <property type="match status" value="1"/>
</dbReference>
<dbReference type="RefSeq" id="WP_030427313.1">
    <property type="nucleotide sequence ID" value="NZ_JOEF01000002.1"/>
</dbReference>
<name>A0A1G9Z2V8_ALLAB</name>
<feature type="domain" description="Peptidase C51" evidence="2">
    <location>
        <begin position="34"/>
        <end position="160"/>
    </location>
</feature>
<keyword evidence="1" id="KW-0732">Signal</keyword>
<dbReference type="eggNOG" id="COG3942">
    <property type="taxonomic scope" value="Bacteria"/>
</dbReference>
<dbReference type="Pfam" id="PF05257">
    <property type="entry name" value="CHAP"/>
    <property type="match status" value="1"/>
</dbReference>
<proteinExistence type="predicted"/>
<dbReference type="InterPro" id="IPR007921">
    <property type="entry name" value="CHAP_dom"/>
</dbReference>
<dbReference type="SUPFAM" id="SSF54001">
    <property type="entry name" value="Cysteine proteinases"/>
    <property type="match status" value="1"/>
</dbReference>
<organism evidence="3 4">
    <name type="scientific">Allokutzneria albata</name>
    <name type="common">Kibdelosporangium albatum</name>
    <dbReference type="NCBI Taxonomy" id="211114"/>
    <lineage>
        <taxon>Bacteria</taxon>
        <taxon>Bacillati</taxon>
        <taxon>Actinomycetota</taxon>
        <taxon>Actinomycetes</taxon>
        <taxon>Pseudonocardiales</taxon>
        <taxon>Pseudonocardiaceae</taxon>
        <taxon>Allokutzneria</taxon>
    </lineage>
</organism>
<dbReference type="InterPro" id="IPR038765">
    <property type="entry name" value="Papain-like_cys_pep_sf"/>
</dbReference>
<dbReference type="EMBL" id="LT629701">
    <property type="protein sequence ID" value="SDN15778.1"/>
    <property type="molecule type" value="Genomic_DNA"/>
</dbReference>
<dbReference type="Gene3D" id="3.90.1720.10">
    <property type="entry name" value="endopeptidase domain like (from Nostoc punctiforme)"/>
    <property type="match status" value="1"/>
</dbReference>
<evidence type="ECO:0000259" key="2">
    <source>
        <dbReference type="PROSITE" id="PS50911"/>
    </source>
</evidence>
<dbReference type="AlphaFoldDB" id="A0A1G9Z2V8"/>
<dbReference type="OrthoDB" id="2677885at2"/>
<gene>
    <name evidence="3" type="ORF">SAMN04489726_5235</name>
</gene>
<evidence type="ECO:0000313" key="3">
    <source>
        <dbReference type="EMBL" id="SDN15778.1"/>
    </source>
</evidence>
<evidence type="ECO:0000313" key="4">
    <source>
        <dbReference type="Proteomes" id="UP000183376"/>
    </source>
</evidence>
<dbReference type="Proteomes" id="UP000183376">
    <property type="component" value="Chromosome I"/>
</dbReference>
<feature type="signal peptide" evidence="1">
    <location>
        <begin position="1"/>
        <end position="30"/>
    </location>
</feature>
<protein>
    <submittedName>
        <fullName evidence="3">CHAP domain-containing protein</fullName>
    </submittedName>
</protein>
<accession>A0A1G9Z2V8</accession>